<feature type="compositionally biased region" description="Low complexity" evidence="1">
    <location>
        <begin position="202"/>
        <end position="211"/>
    </location>
</feature>
<feature type="region of interest" description="Disordered" evidence="1">
    <location>
        <begin position="485"/>
        <end position="539"/>
    </location>
</feature>
<feature type="transmembrane region" description="Helical" evidence="2">
    <location>
        <begin position="311"/>
        <end position="334"/>
    </location>
</feature>
<feature type="transmembrane region" description="Helical" evidence="2">
    <location>
        <begin position="44"/>
        <end position="64"/>
    </location>
</feature>
<dbReference type="InterPro" id="IPR029162">
    <property type="entry name" value="InaF-motif"/>
</dbReference>
<evidence type="ECO:0000313" key="3">
    <source>
        <dbReference type="EMBL" id="KAI8034790.1"/>
    </source>
</evidence>
<dbReference type="PANTHER" id="PTHR34929:SF1">
    <property type="entry name" value="INAF MOTIF CONTAINING 2"/>
    <property type="match status" value="1"/>
</dbReference>
<feature type="compositionally biased region" description="Basic residues" evidence="1">
    <location>
        <begin position="490"/>
        <end position="506"/>
    </location>
</feature>
<evidence type="ECO:0000313" key="4">
    <source>
        <dbReference type="Proteomes" id="UP001059596"/>
    </source>
</evidence>
<keyword evidence="2" id="KW-0812">Transmembrane</keyword>
<dbReference type="PANTHER" id="PTHR34929">
    <property type="entry name" value="ZGC:153157"/>
    <property type="match status" value="1"/>
</dbReference>
<protein>
    <submittedName>
        <fullName evidence="3">Uncharacterized protein</fullName>
    </submittedName>
</protein>
<feature type="region of interest" description="Disordered" evidence="1">
    <location>
        <begin position="1"/>
        <end position="22"/>
    </location>
</feature>
<accession>A0A9Q0BKB9</accession>
<gene>
    <name evidence="3" type="ORF">M5D96_012454</name>
</gene>
<name>A0A9Q0BKB9_9MUSC</name>
<keyword evidence="4" id="KW-1185">Reference proteome</keyword>
<feature type="compositionally biased region" description="Low complexity" evidence="1">
    <location>
        <begin position="520"/>
        <end position="539"/>
    </location>
</feature>
<feature type="transmembrane region" description="Helical" evidence="2">
    <location>
        <begin position="228"/>
        <end position="254"/>
    </location>
</feature>
<dbReference type="EMBL" id="JAMKOV010000058">
    <property type="protein sequence ID" value="KAI8034790.1"/>
    <property type="molecule type" value="Genomic_DNA"/>
</dbReference>
<feature type="region of interest" description="Disordered" evidence="1">
    <location>
        <begin position="168"/>
        <end position="211"/>
    </location>
</feature>
<dbReference type="Proteomes" id="UP001059596">
    <property type="component" value="Unassembled WGS sequence"/>
</dbReference>
<organism evidence="3 4">
    <name type="scientific">Drosophila gunungcola</name>
    <name type="common">fruit fly</name>
    <dbReference type="NCBI Taxonomy" id="103775"/>
    <lineage>
        <taxon>Eukaryota</taxon>
        <taxon>Metazoa</taxon>
        <taxon>Ecdysozoa</taxon>
        <taxon>Arthropoda</taxon>
        <taxon>Hexapoda</taxon>
        <taxon>Insecta</taxon>
        <taxon>Pterygota</taxon>
        <taxon>Neoptera</taxon>
        <taxon>Endopterygota</taxon>
        <taxon>Diptera</taxon>
        <taxon>Brachycera</taxon>
        <taxon>Muscomorpha</taxon>
        <taxon>Ephydroidea</taxon>
        <taxon>Drosophilidae</taxon>
        <taxon>Drosophila</taxon>
        <taxon>Sophophora</taxon>
    </lineage>
</organism>
<keyword evidence="2" id="KW-0472">Membrane</keyword>
<feature type="region of interest" description="Disordered" evidence="1">
    <location>
        <begin position="578"/>
        <end position="616"/>
    </location>
</feature>
<proteinExistence type="predicted"/>
<dbReference type="Pfam" id="PF15018">
    <property type="entry name" value="InaF-motif"/>
    <property type="match status" value="4"/>
</dbReference>
<keyword evidence="2" id="KW-1133">Transmembrane helix</keyword>
<dbReference type="AlphaFoldDB" id="A0A9Q0BKB9"/>
<evidence type="ECO:0000256" key="2">
    <source>
        <dbReference type="SAM" id="Phobius"/>
    </source>
</evidence>
<sequence>MASAGLNLGEKSGGQPGVAGRRSSAQGAVTSTFFETKAFRLLSIFLYLGGISGLGMVLAMYYIFFFDSTTMSGPSGLMSNMAEVVKEAKDEEIQMPKSNDFFESKTFRLLTLILYMGGVSGMGLTLAVYYLFIWDSRMPPLPVNAASMANLAKIVNLIESNVRAEEEAQAEAEAGAEAEAEAEEAVSKRSTRSGTGTGTRSGTGSVSSVRLASSSAPRRSACATTERFARYFVIVIYMCGLCGLGFILSIYHIFFWDSRMPPVYKGQKKGPIESKMNSKHSSLEEKVKLPPTETISRCYQPQQSNRKVIRILTVAVYVLCVSLAAIMLSLYYIFIWDPTIRPFVTKATHCDKIVIPEKIAIRLLNSSEVTAEQFYKHILEQYRILSHMQQQRQQILQRQHLQLQQLEANNRFQEVFATATIIQAHPHPHPHPREPPKKPLLGPYTSLSGNMSHVAMGGDQMPGNLETDPEAHMPLLLDTSPPAEVTGMGHSKRKTHRGHYKHHRARTAGQKKLSMGNSIGSAMASSTPSTTSGGDTSLTATAATLPHGYMDTPLNPAAGTIVQPPQLQLYTSMPIPLILSPSDEKRPSHHAHGHGHGERRGGGTQSGGRRRTTTASVSGYEAQTYLNPFLTGELIFEK</sequence>
<reference evidence="3" key="1">
    <citation type="journal article" date="2023" name="Genome Biol. Evol.">
        <title>Long-read-based Genome Assembly of Drosophila gunungcola Reveals Fewer Chemosensory Genes in Flower-breeding Species.</title>
        <authorList>
            <person name="Negi A."/>
            <person name="Liao B.Y."/>
            <person name="Yeh S.D."/>
        </authorList>
    </citation>
    <scope>NUCLEOTIDE SEQUENCE</scope>
    <source>
        <strain evidence="3">Sukarami</strain>
    </source>
</reference>
<feature type="compositionally biased region" description="Acidic residues" evidence="1">
    <location>
        <begin position="168"/>
        <end position="184"/>
    </location>
</feature>
<comment type="caution">
    <text evidence="3">The sequence shown here is derived from an EMBL/GenBank/DDBJ whole genome shotgun (WGS) entry which is preliminary data.</text>
</comment>
<evidence type="ECO:0000256" key="1">
    <source>
        <dbReference type="SAM" id="MobiDB-lite"/>
    </source>
</evidence>
<feature type="transmembrane region" description="Helical" evidence="2">
    <location>
        <begin position="112"/>
        <end position="132"/>
    </location>
</feature>